<feature type="transmembrane region" description="Helical" evidence="2">
    <location>
        <begin position="103"/>
        <end position="136"/>
    </location>
</feature>
<reference evidence="3" key="1">
    <citation type="submission" date="2018-01" db="EMBL/GenBank/DDBJ databases">
        <title>An insight into the sialome of Amazonian anophelines.</title>
        <authorList>
            <person name="Ribeiro J.M."/>
            <person name="Scarpassa V."/>
            <person name="Calvo E."/>
        </authorList>
    </citation>
    <scope>NUCLEOTIDE SEQUENCE</scope>
    <source>
        <tissue evidence="3">Salivary glands</tissue>
    </source>
</reference>
<feature type="region of interest" description="Disordered" evidence="1">
    <location>
        <begin position="204"/>
        <end position="223"/>
    </location>
</feature>
<protein>
    <recommendedName>
        <fullName evidence="4">Protein with signal anchor</fullName>
    </recommendedName>
</protein>
<evidence type="ECO:0000256" key="1">
    <source>
        <dbReference type="SAM" id="MobiDB-lite"/>
    </source>
</evidence>
<evidence type="ECO:0000313" key="3">
    <source>
        <dbReference type="EMBL" id="MBW25394.1"/>
    </source>
</evidence>
<proteinExistence type="predicted"/>
<sequence length="428" mass="46676">MDLLKDKLSRMCTATTSWTGRQIAKCGSSTTLGTLAFGAACCGTLWYEQGLLVTLGAFLSIGALWCRHCASVQVMKSPRLDEQLFRLRGWLGRLRNNRPYGYAMVLGAAALPPLILFCVLSWWMLLVTLLTVYAILKWTYGVRIVFNHGVGIIGQEQQFELEVQEFLPEINELSQTLLRAVGDRGDIPLHIERFGEQQAVTCTDRDTATNKDDRDEMDEDEEDERYISMLLPDAESSRELETVEQTDSSSDELLLDETEDAGKQQSRLPGDTSFMEFKISHFNANSSSSDSDESRGITLGDSPPAPVGRFRSTKAINLDQYADKSGSKAFLVGAMVQCLMDAAAVQQQVPTTAVASANFASSNSGGHGSSSASFSLPFNSSNICGVLGGAARSIGLQPVATQPTDDSTTDDDKDSDFEILNPEELSNL</sequence>
<evidence type="ECO:0008006" key="4">
    <source>
        <dbReference type="Google" id="ProtNLM"/>
    </source>
</evidence>
<dbReference type="AlphaFoldDB" id="A0A2M3ZA39"/>
<dbReference type="EMBL" id="GGFM01004643">
    <property type="protein sequence ID" value="MBW25394.1"/>
    <property type="molecule type" value="Transcribed_RNA"/>
</dbReference>
<feature type="region of interest" description="Disordered" evidence="1">
    <location>
        <begin position="231"/>
        <end position="253"/>
    </location>
</feature>
<accession>A0A2M3ZA39</accession>
<organism evidence="3">
    <name type="scientific">Anopheles braziliensis</name>
    <dbReference type="NCBI Taxonomy" id="58242"/>
    <lineage>
        <taxon>Eukaryota</taxon>
        <taxon>Metazoa</taxon>
        <taxon>Ecdysozoa</taxon>
        <taxon>Arthropoda</taxon>
        <taxon>Hexapoda</taxon>
        <taxon>Insecta</taxon>
        <taxon>Pterygota</taxon>
        <taxon>Neoptera</taxon>
        <taxon>Endopterygota</taxon>
        <taxon>Diptera</taxon>
        <taxon>Nematocera</taxon>
        <taxon>Culicoidea</taxon>
        <taxon>Culicidae</taxon>
        <taxon>Anophelinae</taxon>
        <taxon>Anopheles</taxon>
    </lineage>
</organism>
<evidence type="ECO:0000256" key="2">
    <source>
        <dbReference type="SAM" id="Phobius"/>
    </source>
</evidence>
<name>A0A2M3ZA39_9DIPT</name>
<keyword evidence="2" id="KW-0472">Membrane</keyword>
<feature type="region of interest" description="Disordered" evidence="1">
    <location>
        <begin position="395"/>
        <end position="428"/>
    </location>
</feature>
<feature type="region of interest" description="Disordered" evidence="1">
    <location>
        <begin position="283"/>
        <end position="308"/>
    </location>
</feature>
<keyword evidence="2" id="KW-0812">Transmembrane</keyword>
<feature type="compositionally biased region" description="Basic and acidic residues" evidence="1">
    <location>
        <begin position="204"/>
        <end position="214"/>
    </location>
</feature>
<feature type="compositionally biased region" description="Acidic residues" evidence="1">
    <location>
        <begin position="407"/>
        <end position="417"/>
    </location>
</feature>
<keyword evidence="2" id="KW-1133">Transmembrane helix</keyword>